<dbReference type="AlphaFoldDB" id="A0AAV3YEE6"/>
<name>A0AAV3YEE6_9GAST</name>
<sequence>MQMAWFKPATEGSLRISGIHRTLPFSHCTNGRLVPLCKRVALKLARFPSRVSEPTLLQSSSNERIKLHKMTTKSTADGASVTSVASESALRSAGTLLSRVRAPHRRPGLTEGLGA</sequence>
<evidence type="ECO:0000313" key="3">
    <source>
        <dbReference type="Proteomes" id="UP000735302"/>
    </source>
</evidence>
<proteinExistence type="predicted"/>
<dbReference type="EMBL" id="BLXT01000880">
    <property type="protein sequence ID" value="GFN81119.1"/>
    <property type="molecule type" value="Genomic_DNA"/>
</dbReference>
<keyword evidence="3" id="KW-1185">Reference proteome</keyword>
<gene>
    <name evidence="2" type="ORF">PoB_000762500</name>
</gene>
<reference evidence="2 3" key="1">
    <citation type="journal article" date="2021" name="Elife">
        <title>Chloroplast acquisition without the gene transfer in kleptoplastic sea slugs, Plakobranchus ocellatus.</title>
        <authorList>
            <person name="Maeda T."/>
            <person name="Takahashi S."/>
            <person name="Yoshida T."/>
            <person name="Shimamura S."/>
            <person name="Takaki Y."/>
            <person name="Nagai Y."/>
            <person name="Toyoda A."/>
            <person name="Suzuki Y."/>
            <person name="Arimoto A."/>
            <person name="Ishii H."/>
            <person name="Satoh N."/>
            <person name="Nishiyama T."/>
            <person name="Hasebe M."/>
            <person name="Maruyama T."/>
            <person name="Minagawa J."/>
            <person name="Obokata J."/>
            <person name="Shigenobu S."/>
        </authorList>
    </citation>
    <scope>NUCLEOTIDE SEQUENCE [LARGE SCALE GENOMIC DNA]</scope>
</reference>
<dbReference type="Proteomes" id="UP000735302">
    <property type="component" value="Unassembled WGS sequence"/>
</dbReference>
<evidence type="ECO:0000313" key="2">
    <source>
        <dbReference type="EMBL" id="GFN81119.1"/>
    </source>
</evidence>
<accession>A0AAV3YEE6</accession>
<evidence type="ECO:0000256" key="1">
    <source>
        <dbReference type="SAM" id="MobiDB-lite"/>
    </source>
</evidence>
<organism evidence="2 3">
    <name type="scientific">Plakobranchus ocellatus</name>
    <dbReference type="NCBI Taxonomy" id="259542"/>
    <lineage>
        <taxon>Eukaryota</taxon>
        <taxon>Metazoa</taxon>
        <taxon>Spiralia</taxon>
        <taxon>Lophotrochozoa</taxon>
        <taxon>Mollusca</taxon>
        <taxon>Gastropoda</taxon>
        <taxon>Heterobranchia</taxon>
        <taxon>Euthyneura</taxon>
        <taxon>Panpulmonata</taxon>
        <taxon>Sacoglossa</taxon>
        <taxon>Placobranchoidea</taxon>
        <taxon>Plakobranchidae</taxon>
        <taxon>Plakobranchus</taxon>
    </lineage>
</organism>
<comment type="caution">
    <text evidence="2">The sequence shown here is derived from an EMBL/GenBank/DDBJ whole genome shotgun (WGS) entry which is preliminary data.</text>
</comment>
<protein>
    <submittedName>
        <fullName evidence="2">Uncharacterized protein</fullName>
    </submittedName>
</protein>
<feature type="region of interest" description="Disordered" evidence="1">
    <location>
        <begin position="95"/>
        <end position="115"/>
    </location>
</feature>